<dbReference type="PANTHER" id="PTHR42760">
    <property type="entry name" value="SHORT-CHAIN DEHYDROGENASES/REDUCTASES FAMILY MEMBER"/>
    <property type="match status" value="1"/>
</dbReference>
<dbReference type="EMBL" id="CP000254">
    <property type="protein sequence ID" value="ABD42837.1"/>
    <property type="molecule type" value="Genomic_DNA"/>
</dbReference>
<organism evidence="5 6">
    <name type="scientific">Methanospirillum hungatei JF-1 (strain ATCC 27890 / DSM 864 / NBRC 100397 / JF-1)</name>
    <dbReference type="NCBI Taxonomy" id="323259"/>
    <lineage>
        <taxon>Archaea</taxon>
        <taxon>Methanobacteriati</taxon>
        <taxon>Methanobacteriota</taxon>
        <taxon>Stenosarchaea group</taxon>
        <taxon>Methanomicrobia</taxon>
        <taxon>Methanomicrobiales</taxon>
        <taxon>Methanospirillaceae</taxon>
        <taxon>Methanospirillum</taxon>
    </lineage>
</organism>
<proteinExistence type="inferred from homology"/>
<dbReference type="SMR" id="Q2FUH8"/>
<evidence type="ECO:0000256" key="2">
    <source>
        <dbReference type="ARBA" id="ARBA00022857"/>
    </source>
</evidence>
<comment type="similarity">
    <text evidence="1">Belongs to the short-chain dehydrogenases/reductases (SDR) family.</text>
</comment>
<dbReference type="HOGENOM" id="CLU_010194_1_3_2"/>
<dbReference type="Proteomes" id="UP000001941">
    <property type="component" value="Chromosome"/>
</dbReference>
<dbReference type="GO" id="GO:0004316">
    <property type="term" value="F:3-oxoacyl-[acyl-carrier-protein] reductase (NADPH) activity"/>
    <property type="evidence" value="ECO:0007669"/>
    <property type="project" value="UniProtKB-EC"/>
</dbReference>
<dbReference type="SUPFAM" id="SSF51735">
    <property type="entry name" value="NAD(P)-binding Rossmann-fold domains"/>
    <property type="match status" value="1"/>
</dbReference>
<dbReference type="NCBIfam" id="NF005559">
    <property type="entry name" value="PRK07231.1"/>
    <property type="match status" value="1"/>
</dbReference>
<protein>
    <submittedName>
        <fullName evidence="5">3-oxoacyl-[acyl-carrier-protein] reductase</fullName>
        <ecNumber evidence="5">1.1.1.100</ecNumber>
    </submittedName>
</protein>
<reference evidence="6" key="1">
    <citation type="journal article" date="2016" name="Stand. Genomic Sci.">
        <title>Complete genome sequence of Methanospirillum hungatei type strain JF1.</title>
        <authorList>
            <person name="Gunsalus R.P."/>
            <person name="Cook L.E."/>
            <person name="Crable B."/>
            <person name="Rohlin L."/>
            <person name="McDonald E."/>
            <person name="Mouttaki H."/>
            <person name="Sieber J.R."/>
            <person name="Poweleit N."/>
            <person name="Zhou H."/>
            <person name="Lapidus A.L."/>
            <person name="Daligault H.E."/>
            <person name="Land M."/>
            <person name="Gilna P."/>
            <person name="Ivanova N."/>
            <person name="Kyrpides N."/>
            <person name="Culley D.E."/>
            <person name="McInerney M.J."/>
        </authorList>
    </citation>
    <scope>NUCLEOTIDE SEQUENCE [LARGE SCALE GENOMIC DNA]</scope>
    <source>
        <strain evidence="6">ATCC 27890 / DSM 864 / NBRC 100397 / JF-1</strain>
    </source>
</reference>
<dbReference type="STRING" id="323259.Mhun_3155"/>
<dbReference type="InterPro" id="IPR020904">
    <property type="entry name" value="Sc_DH/Rdtase_CS"/>
</dbReference>
<evidence type="ECO:0000313" key="5">
    <source>
        <dbReference type="EMBL" id="ABD42837.1"/>
    </source>
</evidence>
<dbReference type="PRINTS" id="PR00080">
    <property type="entry name" value="SDRFAMILY"/>
</dbReference>
<accession>Q2FUH8</accession>
<dbReference type="eggNOG" id="arCOG01259">
    <property type="taxonomic scope" value="Archaea"/>
</dbReference>
<dbReference type="PRINTS" id="PR00081">
    <property type="entry name" value="GDHRDH"/>
</dbReference>
<dbReference type="SMART" id="SM00822">
    <property type="entry name" value="PKS_KR"/>
    <property type="match status" value="1"/>
</dbReference>
<dbReference type="NCBIfam" id="NF009466">
    <property type="entry name" value="PRK12826.1-2"/>
    <property type="match status" value="1"/>
</dbReference>
<feature type="domain" description="Ketoreductase" evidence="4">
    <location>
        <begin position="8"/>
        <end position="188"/>
    </location>
</feature>
<name>Q2FUH8_METHJ</name>
<evidence type="ECO:0000256" key="3">
    <source>
        <dbReference type="ARBA" id="ARBA00023002"/>
    </source>
</evidence>
<evidence type="ECO:0000256" key="1">
    <source>
        <dbReference type="ARBA" id="ARBA00006484"/>
    </source>
</evidence>
<keyword evidence="6" id="KW-1185">Reference proteome</keyword>
<keyword evidence="3 5" id="KW-0560">Oxidoreductase</keyword>
<dbReference type="FunFam" id="3.40.50.720:FF:000115">
    <property type="entry name" value="3-oxoacyl-[acyl-carrier-protein] reductase FabG"/>
    <property type="match status" value="1"/>
</dbReference>
<dbReference type="InterPro" id="IPR036291">
    <property type="entry name" value="NAD(P)-bd_dom_sf"/>
</dbReference>
<keyword evidence="2" id="KW-0521">NADP</keyword>
<dbReference type="Pfam" id="PF13561">
    <property type="entry name" value="adh_short_C2"/>
    <property type="match status" value="1"/>
</dbReference>
<evidence type="ECO:0000259" key="4">
    <source>
        <dbReference type="SMART" id="SM00822"/>
    </source>
</evidence>
<dbReference type="PROSITE" id="PS00061">
    <property type="entry name" value="ADH_SHORT"/>
    <property type="match status" value="1"/>
</dbReference>
<evidence type="ECO:0000313" key="6">
    <source>
        <dbReference type="Proteomes" id="UP000001941"/>
    </source>
</evidence>
<dbReference type="KEGG" id="mhu:Mhun_3155"/>
<dbReference type="InParanoid" id="Q2FUH8"/>
<dbReference type="InterPro" id="IPR002347">
    <property type="entry name" value="SDR_fam"/>
</dbReference>
<dbReference type="EnsemblBacteria" id="ABD42837">
    <property type="protein sequence ID" value="ABD42837"/>
    <property type="gene ID" value="Mhun_3155"/>
</dbReference>
<dbReference type="Gene3D" id="3.40.50.720">
    <property type="entry name" value="NAD(P)-binding Rossmann-like Domain"/>
    <property type="match status" value="1"/>
</dbReference>
<gene>
    <name evidence="5" type="ordered locus">Mhun_3155</name>
</gene>
<dbReference type="PANTHER" id="PTHR42760:SF133">
    <property type="entry name" value="3-OXOACYL-[ACYL-CARRIER-PROTEIN] REDUCTASE"/>
    <property type="match status" value="1"/>
</dbReference>
<dbReference type="InterPro" id="IPR057326">
    <property type="entry name" value="KR_dom"/>
</dbReference>
<dbReference type="AlphaFoldDB" id="Q2FUH8"/>
<sequence length="249" mass="26704">MTGLLENKVLLVTGGSRGIGKAIALRCADEGAKVVITWESHEESAKNVVNEIHHKNGSAMAIQADVRNEDDVKKVINKIKGEYGRLDILVNNAGIMKNNLLLMTKTEEFDLLLATNCKGPFLYSRAAAKLMLKHKSGRIINISSVVGVYGSKGQSVYSATKSFLIAFTKSLAKELGPFGITVNAIAPGFIDTDLTHDVKDETRQDLLSHIPLGRIGQADDIAKAVVFLASDLGSYVNGQILGVDGGQVI</sequence>
<dbReference type="EC" id="1.1.1.100" evidence="5"/>